<dbReference type="Pfam" id="PF13396">
    <property type="entry name" value="PLDc_N"/>
    <property type="match status" value="1"/>
</dbReference>
<keyword evidence="5 7" id="KW-0472">Membrane</keyword>
<comment type="subcellular location">
    <subcellularLocation>
        <location evidence="1">Cell membrane</location>
        <topology evidence="1">Multi-pass membrane protein</topology>
    </subcellularLocation>
</comment>
<accession>A0AAU6SAX4</accession>
<keyword evidence="3 7" id="KW-0812">Transmembrane</keyword>
<feature type="compositionally biased region" description="Pro residues" evidence="6">
    <location>
        <begin position="142"/>
        <end position="152"/>
    </location>
</feature>
<reference evidence="9" key="1">
    <citation type="submission" date="2024-04" db="EMBL/GenBank/DDBJ databases">
        <authorList>
            <person name="Roder T."/>
            <person name="Oberhansli S."/>
            <person name="Kreuzer M."/>
        </authorList>
    </citation>
    <scope>NUCLEOTIDE SEQUENCE</scope>
    <source>
        <strain evidence="9">LWS13-1.2</strain>
    </source>
</reference>
<evidence type="ECO:0000256" key="7">
    <source>
        <dbReference type="SAM" id="Phobius"/>
    </source>
</evidence>
<keyword evidence="4 7" id="KW-1133">Transmembrane helix</keyword>
<evidence type="ECO:0000313" key="9">
    <source>
        <dbReference type="EMBL" id="WZO34024.1"/>
    </source>
</evidence>
<evidence type="ECO:0000256" key="5">
    <source>
        <dbReference type="ARBA" id="ARBA00023136"/>
    </source>
</evidence>
<dbReference type="EMBL" id="CP151632">
    <property type="protein sequence ID" value="WZO34024.1"/>
    <property type="molecule type" value="Genomic_DNA"/>
</dbReference>
<name>A0AAU6SAX4_9MICO</name>
<evidence type="ECO:0000256" key="3">
    <source>
        <dbReference type="ARBA" id="ARBA00022692"/>
    </source>
</evidence>
<dbReference type="RefSeq" id="WP_349428566.1">
    <property type="nucleotide sequence ID" value="NZ_CP151632.1"/>
</dbReference>
<evidence type="ECO:0000259" key="8">
    <source>
        <dbReference type="Pfam" id="PF13396"/>
    </source>
</evidence>
<proteinExistence type="predicted"/>
<feature type="compositionally biased region" description="Low complexity" evidence="6">
    <location>
        <begin position="122"/>
        <end position="141"/>
    </location>
</feature>
<evidence type="ECO:0000256" key="6">
    <source>
        <dbReference type="SAM" id="MobiDB-lite"/>
    </source>
</evidence>
<evidence type="ECO:0000256" key="1">
    <source>
        <dbReference type="ARBA" id="ARBA00004651"/>
    </source>
</evidence>
<evidence type="ECO:0000256" key="2">
    <source>
        <dbReference type="ARBA" id="ARBA00022475"/>
    </source>
</evidence>
<protein>
    <submittedName>
        <fullName evidence="9">PLDc N-terminal domain-containing protein</fullName>
    </submittedName>
</protein>
<organism evidence="9">
    <name type="scientific">Microbacterium sp. LWS13-1.2</name>
    <dbReference type="NCBI Taxonomy" id="3135264"/>
    <lineage>
        <taxon>Bacteria</taxon>
        <taxon>Bacillati</taxon>
        <taxon>Actinomycetota</taxon>
        <taxon>Actinomycetes</taxon>
        <taxon>Micrococcales</taxon>
        <taxon>Microbacteriaceae</taxon>
        <taxon>Microbacterium</taxon>
    </lineage>
</organism>
<feature type="transmembrane region" description="Helical" evidence="7">
    <location>
        <begin position="39"/>
        <end position="60"/>
    </location>
</feature>
<dbReference type="AlphaFoldDB" id="A0AAU6SAX4"/>
<feature type="domain" description="Cardiolipin synthase N-terminal" evidence="8">
    <location>
        <begin position="14"/>
        <end position="59"/>
    </location>
</feature>
<dbReference type="GO" id="GO:0005886">
    <property type="term" value="C:plasma membrane"/>
    <property type="evidence" value="ECO:0007669"/>
    <property type="project" value="UniProtKB-SubCell"/>
</dbReference>
<feature type="region of interest" description="Disordered" evidence="6">
    <location>
        <begin position="96"/>
        <end position="168"/>
    </location>
</feature>
<gene>
    <name evidence="9" type="ORF">MRBLWS13_001667</name>
</gene>
<sequence>MPRVLLILALVATAFWVFTIVDCAVQPPSRHRGVSKPVWILIVVLLPVLGGLLWLIVGRVRASSVAARRAPDDDPEFLGRIGTISDQDERIRRLEEELAQLDAESDDPRWSQPLGPAESDDTAAPGGTAPGTAAAGGTAAPGTPPQPKPPTRPAEGDDDARGQRGAIG</sequence>
<keyword evidence="2" id="KW-1003">Cell membrane</keyword>
<evidence type="ECO:0000256" key="4">
    <source>
        <dbReference type="ARBA" id="ARBA00022989"/>
    </source>
</evidence>
<dbReference type="InterPro" id="IPR027379">
    <property type="entry name" value="CLS_N"/>
</dbReference>